<dbReference type="PANTHER" id="PTHR32009:SF39">
    <property type="entry name" value="TIR DOMAIN-CONTAINING PROTEIN"/>
    <property type="match status" value="1"/>
</dbReference>
<evidence type="ECO:0000313" key="6">
    <source>
        <dbReference type="EMBL" id="CAJ1913348.1"/>
    </source>
</evidence>
<keyword evidence="3" id="KW-0520">NAD</keyword>
<dbReference type="Gene3D" id="3.40.50.10140">
    <property type="entry name" value="Toll/interleukin-1 receptor homology (TIR) domain"/>
    <property type="match status" value="1"/>
</dbReference>
<dbReference type="InterPro" id="IPR035897">
    <property type="entry name" value="Toll_tir_struct_dom_sf"/>
</dbReference>
<feature type="domain" description="TIR" evidence="5">
    <location>
        <begin position="10"/>
        <end position="157"/>
    </location>
</feature>
<dbReference type="GO" id="GO:0061809">
    <property type="term" value="F:NAD+ nucleosidase activity, cyclic ADP-ribose generating"/>
    <property type="evidence" value="ECO:0007669"/>
    <property type="project" value="UniProtKB-EC"/>
</dbReference>
<dbReference type="PROSITE" id="PS50104">
    <property type="entry name" value="TIR"/>
    <property type="match status" value="1"/>
</dbReference>
<dbReference type="SUPFAM" id="SSF52200">
    <property type="entry name" value="Toll/Interleukin receptor TIR domain"/>
    <property type="match status" value="1"/>
</dbReference>
<dbReference type="EC" id="3.2.2.6" evidence="1"/>
<dbReference type="Gramene" id="rna-AYBTSS11_LOCUS3515">
    <property type="protein sequence ID" value="CAJ1913348.1"/>
    <property type="gene ID" value="gene-AYBTSS11_LOCUS3515"/>
</dbReference>
<dbReference type="InterPro" id="IPR000157">
    <property type="entry name" value="TIR_dom"/>
</dbReference>
<dbReference type="FunFam" id="3.40.50.10140:FF:000007">
    <property type="entry name" value="Disease resistance protein (TIR-NBS-LRR class)"/>
    <property type="match status" value="1"/>
</dbReference>
<evidence type="ECO:0000256" key="3">
    <source>
        <dbReference type="ARBA" id="ARBA00023027"/>
    </source>
</evidence>
<reference evidence="6" key="1">
    <citation type="submission" date="2023-10" db="EMBL/GenBank/DDBJ databases">
        <authorList>
            <person name="Domelevo Entfellner J.-B."/>
        </authorList>
    </citation>
    <scope>NUCLEOTIDE SEQUENCE</scope>
</reference>
<dbReference type="AlphaFoldDB" id="A0AA86V3A4"/>
<keyword evidence="2" id="KW-0378">Hydrolase</keyword>
<evidence type="ECO:0000256" key="4">
    <source>
        <dbReference type="ARBA" id="ARBA00047304"/>
    </source>
</evidence>
<accession>A0AA86V3A4</accession>
<dbReference type="EMBL" id="OY731398">
    <property type="protein sequence ID" value="CAJ1913348.1"/>
    <property type="molecule type" value="Genomic_DNA"/>
</dbReference>
<sequence length="157" mass="17967">MASVREAPAWKFHVFLSFRGEDTRNGFTDHLYAAFRGLGFAVFRDDEELERGEVIALALLEAIEVSLCSVVVLSPRYASSRWCLNELLKILESRAEFGRHVLPIFYDVDPSDVRHQRGSFADAFAKHVERFGSCEVRRWRQALKDVADLSGWTSKDK</sequence>
<gene>
    <name evidence="6" type="ORF">AYBTSS11_LOCUS3515</name>
</gene>
<dbReference type="GO" id="GO:0007165">
    <property type="term" value="P:signal transduction"/>
    <property type="evidence" value="ECO:0007669"/>
    <property type="project" value="InterPro"/>
</dbReference>
<evidence type="ECO:0000259" key="5">
    <source>
        <dbReference type="PROSITE" id="PS50104"/>
    </source>
</evidence>
<dbReference type="PANTHER" id="PTHR32009">
    <property type="entry name" value="TMV RESISTANCE PROTEIN N-LIKE"/>
    <property type="match status" value="1"/>
</dbReference>
<proteinExistence type="predicted"/>
<keyword evidence="7" id="KW-1185">Reference proteome</keyword>
<evidence type="ECO:0000256" key="2">
    <source>
        <dbReference type="ARBA" id="ARBA00022801"/>
    </source>
</evidence>
<evidence type="ECO:0000256" key="1">
    <source>
        <dbReference type="ARBA" id="ARBA00011982"/>
    </source>
</evidence>
<name>A0AA86V3A4_9FABA</name>
<evidence type="ECO:0000313" key="7">
    <source>
        <dbReference type="Proteomes" id="UP001189624"/>
    </source>
</evidence>
<dbReference type="Proteomes" id="UP001189624">
    <property type="component" value="Chromosome 1"/>
</dbReference>
<dbReference type="SMART" id="SM00255">
    <property type="entry name" value="TIR"/>
    <property type="match status" value="1"/>
</dbReference>
<comment type="catalytic activity">
    <reaction evidence="4">
        <text>NAD(+) + H2O = ADP-D-ribose + nicotinamide + H(+)</text>
        <dbReference type="Rhea" id="RHEA:16301"/>
        <dbReference type="ChEBI" id="CHEBI:15377"/>
        <dbReference type="ChEBI" id="CHEBI:15378"/>
        <dbReference type="ChEBI" id="CHEBI:17154"/>
        <dbReference type="ChEBI" id="CHEBI:57540"/>
        <dbReference type="ChEBI" id="CHEBI:57967"/>
        <dbReference type="EC" id="3.2.2.6"/>
    </reaction>
    <physiologicalReaction direction="left-to-right" evidence="4">
        <dbReference type="Rhea" id="RHEA:16302"/>
    </physiologicalReaction>
</comment>
<protein>
    <recommendedName>
        <fullName evidence="1">ADP-ribosyl cyclase/cyclic ADP-ribose hydrolase</fullName>
        <ecNumber evidence="1">3.2.2.6</ecNumber>
    </recommendedName>
</protein>
<dbReference type="Pfam" id="PF01582">
    <property type="entry name" value="TIR"/>
    <property type="match status" value="1"/>
</dbReference>
<organism evidence="6 7">
    <name type="scientific">Sphenostylis stenocarpa</name>
    <dbReference type="NCBI Taxonomy" id="92480"/>
    <lineage>
        <taxon>Eukaryota</taxon>
        <taxon>Viridiplantae</taxon>
        <taxon>Streptophyta</taxon>
        <taxon>Embryophyta</taxon>
        <taxon>Tracheophyta</taxon>
        <taxon>Spermatophyta</taxon>
        <taxon>Magnoliopsida</taxon>
        <taxon>eudicotyledons</taxon>
        <taxon>Gunneridae</taxon>
        <taxon>Pentapetalae</taxon>
        <taxon>rosids</taxon>
        <taxon>fabids</taxon>
        <taxon>Fabales</taxon>
        <taxon>Fabaceae</taxon>
        <taxon>Papilionoideae</taxon>
        <taxon>50 kb inversion clade</taxon>
        <taxon>NPAAA clade</taxon>
        <taxon>indigoferoid/millettioid clade</taxon>
        <taxon>Phaseoleae</taxon>
        <taxon>Sphenostylis</taxon>
    </lineage>
</organism>